<dbReference type="InterPro" id="IPR001387">
    <property type="entry name" value="Cro/C1-type_HTH"/>
</dbReference>
<reference evidence="4 5" key="1">
    <citation type="journal article" date="2015" name="Genome Announc.">
        <title>Expanding the biotechnology potential of lactobacilli through comparative genomics of 213 strains and associated genera.</title>
        <authorList>
            <person name="Sun Z."/>
            <person name="Harris H.M."/>
            <person name="McCann A."/>
            <person name="Guo C."/>
            <person name="Argimon S."/>
            <person name="Zhang W."/>
            <person name="Yang X."/>
            <person name="Jeffery I.B."/>
            <person name="Cooney J.C."/>
            <person name="Kagawa T.F."/>
            <person name="Liu W."/>
            <person name="Song Y."/>
            <person name="Salvetti E."/>
            <person name="Wrobel A."/>
            <person name="Rasinkangas P."/>
            <person name="Parkhill J."/>
            <person name="Rea M.C."/>
            <person name="O'Sullivan O."/>
            <person name="Ritari J."/>
            <person name="Douillard F.P."/>
            <person name="Paul Ross R."/>
            <person name="Yang R."/>
            <person name="Briner A.E."/>
            <person name="Felis G.E."/>
            <person name="de Vos W.M."/>
            <person name="Barrangou R."/>
            <person name="Klaenhammer T.R."/>
            <person name="Caufield P.W."/>
            <person name="Cui Y."/>
            <person name="Zhang H."/>
            <person name="O'Toole P.W."/>
        </authorList>
    </citation>
    <scope>NUCLEOTIDE SEQUENCE [LARGE SCALE GENOMIC DNA]</scope>
    <source>
        <strain evidence="4 5">DSM 19909</strain>
    </source>
</reference>
<comment type="caution">
    <text evidence="4">The sequence shown here is derived from an EMBL/GenBank/DDBJ whole genome shotgun (WGS) entry which is preliminary data.</text>
</comment>
<dbReference type="SUPFAM" id="SSF47413">
    <property type="entry name" value="lambda repressor-like DNA-binding domains"/>
    <property type="match status" value="1"/>
</dbReference>
<keyword evidence="2" id="KW-1133">Transmembrane helix</keyword>
<feature type="transmembrane region" description="Helical" evidence="2">
    <location>
        <begin position="104"/>
        <end position="128"/>
    </location>
</feature>
<evidence type="ECO:0000256" key="1">
    <source>
        <dbReference type="ARBA" id="ARBA00023125"/>
    </source>
</evidence>
<dbReference type="OrthoDB" id="9805856at2"/>
<keyword evidence="2" id="KW-0812">Transmembrane</keyword>
<dbReference type="AlphaFoldDB" id="A0A0R1M0F9"/>
<evidence type="ECO:0000313" key="5">
    <source>
        <dbReference type="Proteomes" id="UP000051160"/>
    </source>
</evidence>
<evidence type="ECO:0000259" key="3">
    <source>
        <dbReference type="PROSITE" id="PS50943"/>
    </source>
</evidence>
<dbReference type="EMBL" id="AZEE01000027">
    <property type="protein sequence ID" value="KRK98900.1"/>
    <property type="molecule type" value="Genomic_DNA"/>
</dbReference>
<keyword evidence="5" id="KW-1185">Reference proteome</keyword>
<sequence>MEESLMQGSLGKRLKAAREKAGLSQNEAATIIHVSRQSFSKWENDHGYPDLDNLVYISDLYGVTVDSLLKGSVEDTTTQANKTQRKTTSVKLSPKLYQNRDEGLFLLVLAFVSGIVPPVGIVLPIYIMWRNNKYNSLYKVIYLVSVIMIIVSVIGTSVYVSDNWLSPTQTTVYRVK</sequence>
<gene>
    <name evidence="4" type="ORF">FD04_GL000645</name>
</gene>
<evidence type="ECO:0000256" key="2">
    <source>
        <dbReference type="SAM" id="Phobius"/>
    </source>
</evidence>
<accession>A0A0R1M0F9</accession>
<dbReference type="Proteomes" id="UP000051160">
    <property type="component" value="Unassembled WGS sequence"/>
</dbReference>
<dbReference type="InterPro" id="IPR010982">
    <property type="entry name" value="Lambda_DNA-bd_dom_sf"/>
</dbReference>
<keyword evidence="1 4" id="KW-0238">DNA-binding</keyword>
<feature type="transmembrane region" description="Helical" evidence="2">
    <location>
        <begin position="140"/>
        <end position="160"/>
    </location>
</feature>
<evidence type="ECO:0000313" key="4">
    <source>
        <dbReference type="EMBL" id="KRK98900.1"/>
    </source>
</evidence>
<keyword evidence="2" id="KW-0472">Membrane</keyword>
<proteinExistence type="predicted"/>
<dbReference type="PANTHER" id="PTHR46558:SF4">
    <property type="entry name" value="DNA-BIDING PHAGE PROTEIN"/>
    <property type="match status" value="1"/>
</dbReference>
<dbReference type="PROSITE" id="PS50943">
    <property type="entry name" value="HTH_CROC1"/>
    <property type="match status" value="1"/>
</dbReference>
<protein>
    <submittedName>
        <fullName evidence="4">DNA-binding helix-turn-helix protein</fullName>
    </submittedName>
</protein>
<organism evidence="4 5">
    <name type="scientific">Secundilactobacillus odoratitofui DSM 19909 = JCM 15043</name>
    <dbReference type="NCBI Taxonomy" id="1423776"/>
    <lineage>
        <taxon>Bacteria</taxon>
        <taxon>Bacillati</taxon>
        <taxon>Bacillota</taxon>
        <taxon>Bacilli</taxon>
        <taxon>Lactobacillales</taxon>
        <taxon>Lactobacillaceae</taxon>
        <taxon>Secundilactobacillus</taxon>
    </lineage>
</organism>
<dbReference type="PANTHER" id="PTHR46558">
    <property type="entry name" value="TRACRIPTIONAL REGULATORY PROTEIN-RELATED-RELATED"/>
    <property type="match status" value="1"/>
</dbReference>
<dbReference type="Pfam" id="PF01381">
    <property type="entry name" value="HTH_3"/>
    <property type="match status" value="1"/>
</dbReference>
<dbReference type="STRING" id="1423776.FD04_GL000645"/>
<feature type="domain" description="HTH cro/C1-type" evidence="3">
    <location>
        <begin position="14"/>
        <end position="68"/>
    </location>
</feature>
<dbReference type="Gene3D" id="1.10.260.40">
    <property type="entry name" value="lambda repressor-like DNA-binding domains"/>
    <property type="match status" value="1"/>
</dbReference>
<name>A0A0R1M0F9_9LACO</name>
<dbReference type="GO" id="GO:0003677">
    <property type="term" value="F:DNA binding"/>
    <property type="evidence" value="ECO:0007669"/>
    <property type="project" value="UniProtKB-KW"/>
</dbReference>
<dbReference type="SMART" id="SM00530">
    <property type="entry name" value="HTH_XRE"/>
    <property type="match status" value="1"/>
</dbReference>
<dbReference type="PATRIC" id="fig|1423776.4.peg.648"/>
<dbReference type="CDD" id="cd00093">
    <property type="entry name" value="HTH_XRE"/>
    <property type="match status" value="1"/>
</dbReference>